<dbReference type="Gene3D" id="4.10.60.10">
    <property type="entry name" value="Zinc finger, CCHC-type"/>
    <property type="match status" value="2"/>
</dbReference>
<keyword evidence="2" id="KW-0862">Zinc</keyword>
<evidence type="ECO:0000256" key="3">
    <source>
        <dbReference type="SAM" id="MobiDB-lite"/>
    </source>
</evidence>
<keyword evidence="2" id="KW-0863">Zinc-finger</keyword>
<dbReference type="AlphaFoldDB" id="A0A1E3KEA9"/>
<dbReference type="SMART" id="SM00343">
    <property type="entry name" value="ZnF_C2HC"/>
    <property type="match status" value="4"/>
</dbReference>
<dbReference type="Pfam" id="PF00098">
    <property type="entry name" value="zf-CCHC"/>
    <property type="match status" value="1"/>
</dbReference>
<dbReference type="GO" id="GO:0003676">
    <property type="term" value="F:nucleic acid binding"/>
    <property type="evidence" value="ECO:0007669"/>
    <property type="project" value="InterPro"/>
</dbReference>
<feature type="compositionally biased region" description="Low complexity" evidence="3">
    <location>
        <begin position="18"/>
        <end position="34"/>
    </location>
</feature>
<evidence type="ECO:0000313" key="5">
    <source>
        <dbReference type="EMBL" id="ODO10927.1"/>
    </source>
</evidence>
<feature type="region of interest" description="Disordered" evidence="3">
    <location>
        <begin position="301"/>
        <end position="327"/>
    </location>
</feature>
<dbReference type="InterPro" id="IPR036875">
    <property type="entry name" value="Znf_CCHC_sf"/>
</dbReference>
<dbReference type="EMBL" id="MEKH01000002">
    <property type="protein sequence ID" value="ODO10927.1"/>
    <property type="molecule type" value="Genomic_DNA"/>
</dbReference>
<dbReference type="PANTHER" id="PTHR46242">
    <property type="entry name" value="ZINC FINGER CCHC DOMAIN-CONTAINING PROTEIN 9 ZCCHC9"/>
    <property type="match status" value="1"/>
</dbReference>
<dbReference type="SUPFAM" id="SSF57756">
    <property type="entry name" value="Retrovirus zinc finger-like domains"/>
    <property type="match status" value="2"/>
</dbReference>
<name>A0A1E3KEA9_9TREE</name>
<dbReference type="InterPro" id="IPR001878">
    <property type="entry name" value="Znf_CCHC"/>
</dbReference>
<feature type="domain" description="CCHC-type" evidence="4">
    <location>
        <begin position="133"/>
        <end position="148"/>
    </location>
</feature>
<evidence type="ECO:0000256" key="2">
    <source>
        <dbReference type="PROSITE-ProRule" id="PRU00047"/>
    </source>
</evidence>
<feature type="compositionally biased region" description="Basic and acidic residues" evidence="3">
    <location>
        <begin position="70"/>
        <end position="95"/>
    </location>
</feature>
<feature type="compositionally biased region" description="Basic and acidic residues" evidence="3">
    <location>
        <begin position="318"/>
        <end position="327"/>
    </location>
</feature>
<dbReference type="GO" id="GO:0005730">
    <property type="term" value="C:nucleolus"/>
    <property type="evidence" value="ECO:0007669"/>
    <property type="project" value="TreeGrafter"/>
</dbReference>
<organism evidence="5 6">
    <name type="scientific">Cryptococcus amylolentus CBS 6273</name>
    <dbReference type="NCBI Taxonomy" id="1296118"/>
    <lineage>
        <taxon>Eukaryota</taxon>
        <taxon>Fungi</taxon>
        <taxon>Dikarya</taxon>
        <taxon>Basidiomycota</taxon>
        <taxon>Agaricomycotina</taxon>
        <taxon>Tremellomycetes</taxon>
        <taxon>Tremellales</taxon>
        <taxon>Cryptococcaceae</taxon>
        <taxon>Cryptococcus</taxon>
    </lineage>
</organism>
<evidence type="ECO:0000259" key="4">
    <source>
        <dbReference type="PROSITE" id="PS50158"/>
    </source>
</evidence>
<feature type="region of interest" description="Disordered" evidence="3">
    <location>
        <begin position="1"/>
        <end position="95"/>
    </location>
</feature>
<sequence length="371" mass="40327">MARITSVGMGRKKFVASAAEEAQAKTATEPQQQQVEKADKPANAESSSKPKAKAGGTEPAAKKKRRGRERTRDETGKRVAIGEKKGADDGKKPWGRDANVARKLVLGRTNLSAKHAEDRIKRRAEQKNMNVTCFACRSMGHAARDCPNILLAATTVGAPVEGQESEAPQNEVKSSRRKGGKKGGDVTTGKCYRCNSTEHGLFQCTEPVDPTNPTPFATCYICLASGHLASLCPNNTKGVYVNGGECKVCKSTAHRAKDCPDDKREKVKDDGEQRRGRFDVVLGVGQGAGADEDDFMVEARHRPAERPTKNKRHAPARNSERPMKRMREVGDEGPVYAEQGEIVRQPDQAVPLTGRKRVEGVKKAKVKAVAF</sequence>
<dbReference type="OrthoDB" id="3863715at2759"/>
<dbReference type="PANTHER" id="PTHR46242:SF1">
    <property type="entry name" value="ZINC FINGER CCHC DOMAIN-CONTAINING PROTEIN 9"/>
    <property type="match status" value="1"/>
</dbReference>
<keyword evidence="2" id="KW-0479">Metal-binding</keyword>
<accession>A0A1E3KEA9</accession>
<evidence type="ECO:0000256" key="1">
    <source>
        <dbReference type="ARBA" id="ARBA00022664"/>
    </source>
</evidence>
<dbReference type="PROSITE" id="PS50158">
    <property type="entry name" value="ZF_CCHC"/>
    <property type="match status" value="1"/>
</dbReference>
<evidence type="ECO:0000313" key="6">
    <source>
        <dbReference type="Proteomes" id="UP000095149"/>
    </source>
</evidence>
<proteinExistence type="predicted"/>
<dbReference type="GO" id="GO:0008270">
    <property type="term" value="F:zinc ion binding"/>
    <property type="evidence" value="ECO:0007669"/>
    <property type="project" value="UniProtKB-KW"/>
</dbReference>
<feature type="region of interest" description="Disordered" evidence="3">
    <location>
        <begin position="160"/>
        <end position="186"/>
    </location>
</feature>
<gene>
    <name evidence="5" type="ORF">I350_01526</name>
</gene>
<dbReference type="GO" id="GO:0006397">
    <property type="term" value="P:mRNA processing"/>
    <property type="evidence" value="ECO:0007669"/>
    <property type="project" value="UniProtKB-KW"/>
</dbReference>
<keyword evidence="1" id="KW-0507">mRNA processing</keyword>
<dbReference type="InterPro" id="IPR042246">
    <property type="entry name" value="ZCCHC9"/>
</dbReference>
<protein>
    <recommendedName>
        <fullName evidence="4">CCHC-type domain-containing protein</fullName>
    </recommendedName>
</protein>
<reference evidence="5 6" key="1">
    <citation type="submission" date="2016-06" db="EMBL/GenBank/DDBJ databases">
        <title>Evolution of pathogenesis and genome organization in the Tremellales.</title>
        <authorList>
            <person name="Cuomo C."/>
            <person name="Litvintseva A."/>
            <person name="Heitman J."/>
            <person name="Chen Y."/>
            <person name="Sun S."/>
            <person name="Springer D."/>
            <person name="Dromer F."/>
            <person name="Young S."/>
            <person name="Zeng Q."/>
            <person name="Chapman S."/>
            <person name="Gujja S."/>
            <person name="Saif S."/>
            <person name="Birren B."/>
        </authorList>
    </citation>
    <scope>NUCLEOTIDE SEQUENCE [LARGE SCALE GENOMIC DNA]</scope>
    <source>
        <strain evidence="5 6">CBS 6273</strain>
    </source>
</reference>
<comment type="caution">
    <text evidence="5">The sequence shown here is derived from an EMBL/GenBank/DDBJ whole genome shotgun (WGS) entry which is preliminary data.</text>
</comment>
<dbReference type="Proteomes" id="UP000095149">
    <property type="component" value="Unassembled WGS sequence"/>
</dbReference>